<dbReference type="InterPro" id="IPR056827">
    <property type="entry name" value="CBM87_Agd3"/>
</dbReference>
<keyword evidence="2" id="KW-0732">Signal</keyword>
<organism evidence="5 6">
    <name type="scientific">Deinococcus ruber</name>
    <dbReference type="NCBI Taxonomy" id="1848197"/>
    <lineage>
        <taxon>Bacteria</taxon>
        <taxon>Thermotogati</taxon>
        <taxon>Deinococcota</taxon>
        <taxon>Deinococci</taxon>
        <taxon>Deinococcales</taxon>
        <taxon>Deinococcaceae</taxon>
        <taxon>Deinococcus</taxon>
    </lineage>
</organism>
<evidence type="ECO:0000259" key="4">
    <source>
        <dbReference type="Pfam" id="PF25116"/>
    </source>
</evidence>
<dbReference type="PROSITE" id="PS51257">
    <property type="entry name" value="PROKAR_LIPOPROTEIN"/>
    <property type="match status" value="1"/>
</dbReference>
<feature type="signal peptide" evidence="2">
    <location>
        <begin position="1"/>
        <end position="23"/>
    </location>
</feature>
<name>A0A918F2R7_9DEIO</name>
<keyword evidence="6" id="KW-1185">Reference proteome</keyword>
<reference evidence="5" key="2">
    <citation type="submission" date="2020-09" db="EMBL/GenBank/DDBJ databases">
        <authorList>
            <person name="Sun Q."/>
            <person name="Ohkuma M."/>
        </authorList>
    </citation>
    <scope>NUCLEOTIDE SEQUENCE</scope>
    <source>
        <strain evidence="5">JCM 31311</strain>
    </source>
</reference>
<dbReference type="InterPro" id="IPR056826">
    <property type="entry name" value="Agd3_CE"/>
</dbReference>
<dbReference type="Proteomes" id="UP000603865">
    <property type="component" value="Unassembled WGS sequence"/>
</dbReference>
<proteinExistence type="predicted"/>
<dbReference type="Pfam" id="PF25116">
    <property type="entry name" value="CBM87_Agd3"/>
    <property type="match status" value="1"/>
</dbReference>
<protein>
    <recommendedName>
        <fullName evidence="7">Lipoprotein</fullName>
    </recommendedName>
</protein>
<dbReference type="RefSeq" id="WP_189088422.1">
    <property type="nucleotide sequence ID" value="NZ_BMQL01000003.1"/>
</dbReference>
<evidence type="ECO:0000256" key="2">
    <source>
        <dbReference type="SAM" id="SignalP"/>
    </source>
</evidence>
<sequence>MKNLGFRTAAQATLTLGGLLLLAACNAPSSSQTPSVPSTPTATAPRNLPAPSRPALPDGTTLHPLPTLAGMRIEPSIQPLAVNANTAVVALKVLILSAGSGDFGIASAKSMLDQAGVPYDVIDTASTALTSDSLVAPDGTGRYQGVILTSGSLSYVNTSGAYVSGLDSAGWNTLWNYEAAYKVRQLSLYTYPGSVPEDYGLRDAGAASGTADARLAAGGSSVFTDLKTTISLPIRYAYNYPATLTPVAGVTTTPLLTDASGRVLAATSTTAGRERLALTFAQNPYLLHTELLGYSLVNWLTKGVYLGDYRRFNQLDIDDWFLPDDQFNAVTKTLMPDAFRISASDALALPAQQNALHAQYPAANAFRFSMMFNGVCAATDATTFDQCSYPLTLSDPLTAATRTLSNTFDWVSHTYDHAYMDFLNLTDASGELSKNLTVGTQLGLNMSKKVILSGDMSGLGYYNPAGDGLKTDYGLGASNPNFLQAAVNNGAQFIPSNHSVVSQYDSTCSICGVTHPLNSGIFLVPRWPTNIFYDVTTPDESAAAYNSVYGPTGTFPFWDHNLSFSEILDKESDIGLSHWLSGTAFPHYMHQPNLRQYAPGHSLAYDWEAATLKKYASYSTLPLNTLRWDDLGAYVKDHTSYMKSGTTGSWNRLLHIATIKSGSGGAAYLTGGIGGTLSLYAGKTISRVQLGAGQTTFIFVP</sequence>
<evidence type="ECO:0008006" key="7">
    <source>
        <dbReference type="Google" id="ProtNLM"/>
    </source>
</evidence>
<gene>
    <name evidence="5" type="ORF">GCM10008957_10200</name>
</gene>
<reference evidence="5" key="1">
    <citation type="journal article" date="2014" name="Int. J. Syst. Evol. Microbiol.">
        <title>Complete genome sequence of Corynebacterium casei LMG S-19264T (=DSM 44701T), isolated from a smear-ripened cheese.</title>
        <authorList>
            <consortium name="US DOE Joint Genome Institute (JGI-PGF)"/>
            <person name="Walter F."/>
            <person name="Albersmeier A."/>
            <person name="Kalinowski J."/>
            <person name="Ruckert C."/>
        </authorList>
    </citation>
    <scope>NUCLEOTIDE SEQUENCE</scope>
    <source>
        <strain evidence="5">JCM 31311</strain>
    </source>
</reference>
<dbReference type="Pfam" id="PF25115">
    <property type="entry name" value="Agd3_CE"/>
    <property type="match status" value="1"/>
</dbReference>
<evidence type="ECO:0000313" key="6">
    <source>
        <dbReference type="Proteomes" id="UP000603865"/>
    </source>
</evidence>
<feature type="region of interest" description="Disordered" evidence="1">
    <location>
        <begin position="30"/>
        <end position="61"/>
    </location>
</feature>
<feature type="compositionally biased region" description="Low complexity" evidence="1">
    <location>
        <begin position="30"/>
        <end position="45"/>
    </location>
</feature>
<dbReference type="EMBL" id="BMQL01000003">
    <property type="protein sequence ID" value="GGQ99379.1"/>
    <property type="molecule type" value="Genomic_DNA"/>
</dbReference>
<evidence type="ECO:0000313" key="5">
    <source>
        <dbReference type="EMBL" id="GGQ99379.1"/>
    </source>
</evidence>
<accession>A0A918F2R7</accession>
<feature type="domain" description="Agd3 deacetylase" evidence="3">
    <location>
        <begin position="402"/>
        <end position="637"/>
    </location>
</feature>
<feature type="chain" id="PRO_5037664222" description="Lipoprotein" evidence="2">
    <location>
        <begin position="24"/>
        <end position="701"/>
    </location>
</feature>
<evidence type="ECO:0000256" key="1">
    <source>
        <dbReference type="SAM" id="MobiDB-lite"/>
    </source>
</evidence>
<comment type="caution">
    <text evidence="5">The sequence shown here is derived from an EMBL/GenBank/DDBJ whole genome shotgun (WGS) entry which is preliminary data.</text>
</comment>
<feature type="domain" description="Agd3 CBM87" evidence="4">
    <location>
        <begin position="90"/>
        <end position="257"/>
    </location>
</feature>
<dbReference type="AlphaFoldDB" id="A0A918F2R7"/>
<evidence type="ECO:0000259" key="3">
    <source>
        <dbReference type="Pfam" id="PF25115"/>
    </source>
</evidence>